<proteinExistence type="predicted"/>
<evidence type="ECO:0000313" key="2">
    <source>
        <dbReference type="EMBL" id="CAL1291024.1"/>
    </source>
</evidence>
<dbReference type="PANTHER" id="PTHR24413">
    <property type="entry name" value="SPECKLE-TYPE POZ PROTEIN"/>
    <property type="match status" value="1"/>
</dbReference>
<dbReference type="Gene3D" id="1.25.40.420">
    <property type="match status" value="1"/>
</dbReference>
<reference evidence="2 3" key="1">
    <citation type="submission" date="2024-04" db="EMBL/GenBank/DDBJ databases">
        <authorList>
            <person name="Rising A."/>
            <person name="Reimegard J."/>
            <person name="Sonavane S."/>
            <person name="Akerstrom W."/>
            <person name="Nylinder S."/>
            <person name="Hedman E."/>
            <person name="Kallberg Y."/>
        </authorList>
    </citation>
    <scope>NUCLEOTIDE SEQUENCE [LARGE SCALE GENOMIC DNA]</scope>
</reference>
<dbReference type="SUPFAM" id="SSF49599">
    <property type="entry name" value="TRAF domain-like"/>
    <property type="match status" value="1"/>
</dbReference>
<dbReference type="Pfam" id="PF00651">
    <property type="entry name" value="BTB"/>
    <property type="match status" value="1"/>
</dbReference>
<protein>
    <recommendedName>
        <fullName evidence="1">BTB domain-containing protein</fullName>
    </recommendedName>
</protein>
<gene>
    <name evidence="2" type="ORF">LARSCL_LOCUS16845</name>
</gene>
<dbReference type="InterPro" id="IPR011333">
    <property type="entry name" value="SKP1/BTB/POZ_sf"/>
</dbReference>
<dbReference type="SMART" id="SM00225">
    <property type="entry name" value="BTB"/>
    <property type="match status" value="1"/>
</dbReference>
<accession>A0AAV2B4T5</accession>
<dbReference type="InterPro" id="IPR000210">
    <property type="entry name" value="BTB/POZ_dom"/>
</dbReference>
<dbReference type="Proteomes" id="UP001497382">
    <property type="component" value="Unassembled WGS sequence"/>
</dbReference>
<dbReference type="SUPFAM" id="SSF54695">
    <property type="entry name" value="POZ domain"/>
    <property type="match status" value="1"/>
</dbReference>
<feature type="domain" description="BTB" evidence="1">
    <location>
        <begin position="361"/>
        <end position="428"/>
    </location>
</feature>
<name>A0AAV2B4T5_9ARAC</name>
<sequence>MFKMSGLDKKGFTITWKTENVNFCRAHKDCFLSPKFVASTLQNTEWILQLDIFRKEMDISYLRITLKRLDSVPETVTVNIGMVIVIPGHSDEDLGKKEQVSLRKNQKISFTTNNLDSKISELFSDNMLTICCHIFMPSVKPVISENCVAQTRVGVERICCPWRIENFSTNDPVVVSLYSSMSNSAHNLESKGIKWLENGFLSIEIYRKQTEEDEILQVIGKISLLDVEGRTKFSTEDKFCFCPNADVWHFRISANKSVLRRECQLHLSDDKLVMLCDFTFFTAVTSEIIGYFWLPPVFQSVVEKEKAKEKLASKAENWYDFAKCRVDLAPKREAQCQENSALRTGILKNDFKNLYKQKIYCDIILNAANKSIPCHRVILCSRSPVFKAMFDNQMKEAIKREIDIPDLDGDTLHRLLLYLYSEELEDMNWTIAKKLLYAANKYEIGFLMRECSHFLKSHLSTSNVCEALEFADMHEDHSLKTSCQDLVFKHATEIFASKDWKDFTVKHPLLSAETFQKYFESKK</sequence>
<dbReference type="PROSITE" id="PS50097">
    <property type="entry name" value="BTB"/>
    <property type="match status" value="1"/>
</dbReference>
<dbReference type="Gene3D" id="3.30.710.10">
    <property type="entry name" value="Potassium Channel Kv1.1, Chain A"/>
    <property type="match status" value="1"/>
</dbReference>
<comment type="caution">
    <text evidence="2">The sequence shown here is derived from an EMBL/GenBank/DDBJ whole genome shotgun (WGS) entry which is preliminary data.</text>
</comment>
<evidence type="ECO:0000259" key="1">
    <source>
        <dbReference type="PROSITE" id="PS50097"/>
    </source>
</evidence>
<dbReference type="EMBL" id="CAXIEN010000273">
    <property type="protein sequence ID" value="CAL1291024.1"/>
    <property type="molecule type" value="Genomic_DNA"/>
</dbReference>
<organism evidence="2 3">
    <name type="scientific">Larinioides sclopetarius</name>
    <dbReference type="NCBI Taxonomy" id="280406"/>
    <lineage>
        <taxon>Eukaryota</taxon>
        <taxon>Metazoa</taxon>
        <taxon>Ecdysozoa</taxon>
        <taxon>Arthropoda</taxon>
        <taxon>Chelicerata</taxon>
        <taxon>Arachnida</taxon>
        <taxon>Araneae</taxon>
        <taxon>Araneomorphae</taxon>
        <taxon>Entelegynae</taxon>
        <taxon>Araneoidea</taxon>
        <taxon>Araneidae</taxon>
        <taxon>Larinioides</taxon>
    </lineage>
</organism>
<keyword evidence="3" id="KW-1185">Reference proteome</keyword>
<evidence type="ECO:0000313" key="3">
    <source>
        <dbReference type="Proteomes" id="UP001497382"/>
    </source>
</evidence>
<dbReference type="AlphaFoldDB" id="A0AAV2B4T5"/>